<comment type="caution">
    <text evidence="1">The sequence shown here is derived from an EMBL/GenBank/DDBJ whole genome shotgun (WGS) entry which is preliminary data.</text>
</comment>
<organism evidence="1 2">
    <name type="scientific">Trichonephila clavipes</name>
    <name type="common">Golden silk orbweaver</name>
    <name type="synonym">Nephila clavipes</name>
    <dbReference type="NCBI Taxonomy" id="2585209"/>
    <lineage>
        <taxon>Eukaryota</taxon>
        <taxon>Metazoa</taxon>
        <taxon>Ecdysozoa</taxon>
        <taxon>Arthropoda</taxon>
        <taxon>Chelicerata</taxon>
        <taxon>Arachnida</taxon>
        <taxon>Araneae</taxon>
        <taxon>Araneomorphae</taxon>
        <taxon>Entelegynae</taxon>
        <taxon>Araneoidea</taxon>
        <taxon>Nephilidae</taxon>
        <taxon>Trichonephila</taxon>
    </lineage>
</organism>
<accession>A0A8X6S557</accession>
<keyword evidence="2" id="KW-1185">Reference proteome</keyword>
<sequence length="134" mass="14692">MGLGSNLGEYMDVCKCKMPSRHGGSRRAASPLVWLVEGEDRGGQPYSFGGPNQYTNIIQCAVGDISSKSNLETQLGNEKSADSSPSLKPSGWVVVHRTLPHYRSEVQTVNWERSTQPFIPFRGSVKEYQACLGT</sequence>
<reference evidence="1" key="1">
    <citation type="submission" date="2020-08" db="EMBL/GenBank/DDBJ databases">
        <title>Multicomponent nature underlies the extraordinary mechanical properties of spider dragline silk.</title>
        <authorList>
            <person name="Kono N."/>
            <person name="Nakamura H."/>
            <person name="Mori M."/>
            <person name="Yoshida Y."/>
            <person name="Ohtoshi R."/>
            <person name="Malay A.D."/>
            <person name="Moran D.A.P."/>
            <person name="Tomita M."/>
            <person name="Numata K."/>
            <person name="Arakawa K."/>
        </authorList>
    </citation>
    <scope>NUCLEOTIDE SEQUENCE</scope>
</reference>
<protein>
    <submittedName>
        <fullName evidence="1">Uncharacterized protein</fullName>
    </submittedName>
</protein>
<dbReference type="Proteomes" id="UP000887159">
    <property type="component" value="Unassembled WGS sequence"/>
</dbReference>
<evidence type="ECO:0000313" key="1">
    <source>
        <dbReference type="EMBL" id="GFY03072.1"/>
    </source>
</evidence>
<name>A0A8X6S557_TRICX</name>
<dbReference type="AlphaFoldDB" id="A0A8X6S557"/>
<evidence type="ECO:0000313" key="2">
    <source>
        <dbReference type="Proteomes" id="UP000887159"/>
    </source>
</evidence>
<gene>
    <name evidence="1" type="ORF">TNCV_980771</name>
</gene>
<proteinExistence type="predicted"/>
<dbReference type="EMBL" id="BMAU01021234">
    <property type="protein sequence ID" value="GFY03072.1"/>
    <property type="molecule type" value="Genomic_DNA"/>
</dbReference>